<comment type="caution">
    <text evidence="2">The sequence shown here is derived from an EMBL/GenBank/DDBJ whole genome shotgun (WGS) entry which is preliminary data.</text>
</comment>
<dbReference type="AlphaFoldDB" id="A0A9Q1CKH1"/>
<dbReference type="EMBL" id="JAIZAY010000002">
    <property type="protein sequence ID" value="KAJ8046555.1"/>
    <property type="molecule type" value="Genomic_DNA"/>
</dbReference>
<keyword evidence="3" id="KW-1185">Reference proteome</keyword>
<sequence>MCKKIVIFDFMMILSQCCKALNYLKVKYDFAYMCTTCVCVIILYKTGSVHINVGHVRSGLISKVCEMVACRTLHVLWHRKSHLVIGSLNMNLKRNSLLINDLIVLFSKFSPK</sequence>
<gene>
    <name evidence="2" type="ORF">HOLleu_05258</name>
</gene>
<evidence type="ECO:0000313" key="3">
    <source>
        <dbReference type="Proteomes" id="UP001152320"/>
    </source>
</evidence>
<feature type="chain" id="PRO_5040247820" description="Secreted protein" evidence="1">
    <location>
        <begin position="21"/>
        <end position="112"/>
    </location>
</feature>
<evidence type="ECO:0000256" key="1">
    <source>
        <dbReference type="SAM" id="SignalP"/>
    </source>
</evidence>
<dbReference type="Proteomes" id="UP001152320">
    <property type="component" value="Chromosome 2"/>
</dbReference>
<evidence type="ECO:0008006" key="4">
    <source>
        <dbReference type="Google" id="ProtNLM"/>
    </source>
</evidence>
<reference evidence="2" key="1">
    <citation type="submission" date="2021-10" db="EMBL/GenBank/DDBJ databases">
        <title>Tropical sea cucumber genome reveals ecological adaptation and Cuvierian tubules defense mechanism.</title>
        <authorList>
            <person name="Chen T."/>
        </authorList>
    </citation>
    <scope>NUCLEOTIDE SEQUENCE</scope>
    <source>
        <strain evidence="2">Nanhai2018</strain>
        <tissue evidence="2">Muscle</tissue>
    </source>
</reference>
<feature type="signal peptide" evidence="1">
    <location>
        <begin position="1"/>
        <end position="20"/>
    </location>
</feature>
<accession>A0A9Q1CKH1</accession>
<keyword evidence="1" id="KW-0732">Signal</keyword>
<proteinExistence type="predicted"/>
<protein>
    <recommendedName>
        <fullName evidence="4">Secreted protein</fullName>
    </recommendedName>
</protein>
<name>A0A9Q1CKH1_HOLLE</name>
<evidence type="ECO:0000313" key="2">
    <source>
        <dbReference type="EMBL" id="KAJ8046555.1"/>
    </source>
</evidence>
<organism evidence="2 3">
    <name type="scientific">Holothuria leucospilota</name>
    <name type="common">Black long sea cucumber</name>
    <name type="synonym">Mertensiothuria leucospilota</name>
    <dbReference type="NCBI Taxonomy" id="206669"/>
    <lineage>
        <taxon>Eukaryota</taxon>
        <taxon>Metazoa</taxon>
        <taxon>Echinodermata</taxon>
        <taxon>Eleutherozoa</taxon>
        <taxon>Echinozoa</taxon>
        <taxon>Holothuroidea</taxon>
        <taxon>Aspidochirotacea</taxon>
        <taxon>Aspidochirotida</taxon>
        <taxon>Holothuriidae</taxon>
        <taxon>Holothuria</taxon>
    </lineage>
</organism>